<evidence type="ECO:0000313" key="3">
    <source>
        <dbReference type="Proteomes" id="UP001500839"/>
    </source>
</evidence>
<protein>
    <recommendedName>
        <fullName evidence="1">Transposase IS66 central domain-containing protein</fullName>
    </recommendedName>
</protein>
<dbReference type="PANTHER" id="PTHR33678">
    <property type="entry name" value="BLL1576 PROTEIN"/>
    <property type="match status" value="1"/>
</dbReference>
<proteinExistence type="predicted"/>
<comment type="caution">
    <text evidence="2">The sequence shown here is derived from an EMBL/GenBank/DDBJ whole genome shotgun (WGS) entry which is preliminary data.</text>
</comment>
<feature type="domain" description="Transposase IS66 central" evidence="1">
    <location>
        <begin position="20"/>
        <end position="75"/>
    </location>
</feature>
<sequence length="112" mass="12312">MTHAARIGATESPPGTVGAKHRALARRITSRIDDYLRFAVDPQTPFDNNPAEREIRMAKLRQKVSGGMRTFIGAEHFAALRSYLATTAKHGIDGRDALTRLTSGDPWLHATT</sequence>
<dbReference type="InterPro" id="IPR052344">
    <property type="entry name" value="Transposase-related"/>
</dbReference>
<dbReference type="PANTHER" id="PTHR33678:SF1">
    <property type="entry name" value="BLL1576 PROTEIN"/>
    <property type="match status" value="1"/>
</dbReference>
<dbReference type="EMBL" id="BAABKQ010000001">
    <property type="protein sequence ID" value="GAA4803672.1"/>
    <property type="molecule type" value="Genomic_DNA"/>
</dbReference>
<reference evidence="3" key="1">
    <citation type="journal article" date="2019" name="Int. J. Syst. Evol. Microbiol.">
        <title>The Global Catalogue of Microorganisms (GCM) 10K type strain sequencing project: providing services to taxonomists for standard genome sequencing and annotation.</title>
        <authorList>
            <consortium name="The Broad Institute Genomics Platform"/>
            <consortium name="The Broad Institute Genome Sequencing Center for Infectious Disease"/>
            <person name="Wu L."/>
            <person name="Ma J."/>
        </authorList>
    </citation>
    <scope>NUCLEOTIDE SEQUENCE [LARGE SCALE GENOMIC DNA]</scope>
    <source>
        <strain evidence="3">JCM 18542</strain>
    </source>
</reference>
<evidence type="ECO:0000259" key="1">
    <source>
        <dbReference type="Pfam" id="PF03050"/>
    </source>
</evidence>
<gene>
    <name evidence="2" type="ORF">GCM10023353_02500</name>
</gene>
<organism evidence="2 3">
    <name type="scientific">Tomitella cavernea</name>
    <dbReference type="NCBI Taxonomy" id="1387982"/>
    <lineage>
        <taxon>Bacteria</taxon>
        <taxon>Bacillati</taxon>
        <taxon>Actinomycetota</taxon>
        <taxon>Actinomycetes</taxon>
        <taxon>Mycobacteriales</taxon>
        <taxon>Tomitella</taxon>
    </lineage>
</organism>
<keyword evidence="3" id="KW-1185">Reference proteome</keyword>
<dbReference type="Pfam" id="PF03050">
    <property type="entry name" value="DDE_Tnp_IS66"/>
    <property type="match status" value="1"/>
</dbReference>
<name>A0ABP9C6C3_9ACTN</name>
<dbReference type="InterPro" id="IPR004291">
    <property type="entry name" value="Transposase_IS66_central"/>
</dbReference>
<evidence type="ECO:0000313" key="2">
    <source>
        <dbReference type="EMBL" id="GAA4803672.1"/>
    </source>
</evidence>
<dbReference type="Proteomes" id="UP001500839">
    <property type="component" value="Unassembled WGS sequence"/>
</dbReference>
<accession>A0ABP9C6C3</accession>